<dbReference type="AlphaFoldDB" id="A0A6J4LRA6"/>
<sequence length="33" mass="3961">MKMQRNRFLYFAVTVAVVIVVWFGINFLAIRTR</sequence>
<proteinExistence type="predicted"/>
<keyword evidence="1" id="KW-0472">Membrane</keyword>
<reference evidence="2" key="1">
    <citation type="submission" date="2020-02" db="EMBL/GenBank/DDBJ databases">
        <authorList>
            <person name="Meier V. D."/>
        </authorList>
    </citation>
    <scope>NUCLEOTIDE SEQUENCE</scope>
    <source>
        <strain evidence="2">AVDCRST_MAG11</strain>
    </source>
</reference>
<keyword evidence="1" id="KW-1133">Transmembrane helix</keyword>
<protein>
    <submittedName>
        <fullName evidence="2">Uncharacterized protein</fullName>
    </submittedName>
</protein>
<gene>
    <name evidence="2" type="ORF">AVDCRST_MAG11-2871</name>
</gene>
<evidence type="ECO:0000256" key="1">
    <source>
        <dbReference type="SAM" id="Phobius"/>
    </source>
</evidence>
<keyword evidence="1" id="KW-0812">Transmembrane</keyword>
<accession>A0A6J4LRA6</accession>
<dbReference type="EMBL" id="CADCTU010000629">
    <property type="protein sequence ID" value="CAA9338709.1"/>
    <property type="molecule type" value="Genomic_DNA"/>
</dbReference>
<feature type="transmembrane region" description="Helical" evidence="1">
    <location>
        <begin position="7"/>
        <end position="30"/>
    </location>
</feature>
<organism evidence="2">
    <name type="scientific">uncultured Gemmatimonadaceae bacterium</name>
    <dbReference type="NCBI Taxonomy" id="246130"/>
    <lineage>
        <taxon>Bacteria</taxon>
        <taxon>Pseudomonadati</taxon>
        <taxon>Gemmatimonadota</taxon>
        <taxon>Gemmatimonadia</taxon>
        <taxon>Gemmatimonadales</taxon>
        <taxon>Gemmatimonadaceae</taxon>
        <taxon>environmental samples</taxon>
    </lineage>
</organism>
<name>A0A6J4LRA6_9BACT</name>
<evidence type="ECO:0000313" key="2">
    <source>
        <dbReference type="EMBL" id="CAA9338709.1"/>
    </source>
</evidence>